<keyword evidence="30" id="KW-1185">Reference proteome</keyword>
<feature type="binding site" evidence="21">
    <location>
        <position position="272"/>
    </location>
    <ligand>
        <name>7-phospho-2-dehydro-3-deoxy-D-arabino-heptonate</name>
        <dbReference type="ChEBI" id="CHEBI:58394"/>
    </ligand>
</feature>
<gene>
    <name evidence="29" type="ORF">Amon01_000111000</name>
</gene>
<evidence type="ECO:0000259" key="27">
    <source>
        <dbReference type="Pfam" id="PF18317"/>
    </source>
</evidence>
<dbReference type="Pfam" id="PF01761">
    <property type="entry name" value="DHQ_synthase"/>
    <property type="match status" value="1"/>
</dbReference>
<feature type="domain" description="Quinate/shikimate 5-dehydrogenase/glutamyl-tRNA reductase" evidence="24">
    <location>
        <begin position="1403"/>
        <end position="1470"/>
    </location>
</feature>
<evidence type="ECO:0000256" key="18">
    <source>
        <dbReference type="ARBA" id="ARBA00023268"/>
    </source>
</evidence>
<dbReference type="SUPFAM" id="SSF51735">
    <property type="entry name" value="NAD(P)-binding Rossmann-fold domains"/>
    <property type="match status" value="1"/>
</dbReference>
<feature type="binding site" evidence="21">
    <location>
        <position position="120"/>
    </location>
    <ligand>
        <name>NAD(+)</name>
        <dbReference type="ChEBI" id="CHEBI:57540"/>
    </ligand>
</feature>
<evidence type="ECO:0000259" key="26">
    <source>
        <dbReference type="Pfam" id="PF08501"/>
    </source>
</evidence>
<dbReference type="SUPFAM" id="SSF56796">
    <property type="entry name" value="Dehydroquinate synthase-like"/>
    <property type="match status" value="1"/>
</dbReference>
<evidence type="ECO:0000256" key="17">
    <source>
        <dbReference type="ARBA" id="ARBA00023239"/>
    </source>
</evidence>
<evidence type="ECO:0000259" key="25">
    <source>
        <dbReference type="Pfam" id="PF01761"/>
    </source>
</evidence>
<dbReference type="PROSITE" id="PS00104">
    <property type="entry name" value="EPSP_SYNTHASE_1"/>
    <property type="match status" value="1"/>
</dbReference>
<feature type="binding site" evidence="21">
    <location>
        <position position="153"/>
    </location>
    <ligand>
        <name>7-phospho-2-dehydro-3-deoxy-D-arabino-heptonate</name>
        <dbReference type="ChEBI" id="CHEBI:58394"/>
    </ligand>
</feature>
<dbReference type="Pfam" id="PF18317">
    <property type="entry name" value="SDH_C"/>
    <property type="match status" value="1"/>
</dbReference>
<comment type="pathway">
    <text evidence="21 22">Metabolic intermediate biosynthesis; chorismate biosynthesis; chorismate from D-erythrose 4-phosphate and phosphoenolpyruvate: step 4/7.</text>
</comment>
<dbReference type="InterPro" id="IPR008289">
    <property type="entry name" value="Pentafunct_AroM"/>
</dbReference>
<comment type="similarity">
    <text evidence="5">Belongs to the EPSP synthase family.</text>
</comment>
<feature type="region of interest" description="Shikimate dehydrogenase" evidence="21">
    <location>
        <begin position="1286"/>
        <end position="1564"/>
    </location>
</feature>
<dbReference type="GO" id="GO:0009073">
    <property type="term" value="P:aromatic amino acid family biosynthetic process"/>
    <property type="evidence" value="ECO:0007669"/>
    <property type="project" value="UniProtKB-UniRule"/>
</dbReference>
<feature type="binding site" evidence="21">
    <location>
        <begin position="46"/>
        <end position="48"/>
    </location>
    <ligand>
        <name>NAD(+)</name>
        <dbReference type="ChEBI" id="CHEBI:57540"/>
    </ligand>
</feature>
<evidence type="ECO:0000256" key="13">
    <source>
        <dbReference type="ARBA" id="ARBA00022840"/>
    </source>
</evidence>
<evidence type="ECO:0000259" key="28">
    <source>
        <dbReference type="Pfam" id="PF24621"/>
    </source>
</evidence>
<feature type="binding site" evidence="21">
    <location>
        <begin position="877"/>
        <end position="884"/>
    </location>
    <ligand>
        <name>ATP</name>
        <dbReference type="ChEBI" id="CHEBI:30616"/>
    </ligand>
</feature>
<keyword evidence="18 21" id="KW-0511">Multifunctional enzyme</keyword>
<protein>
    <recommendedName>
        <fullName evidence="21">Pentafunctional AROM polypeptide</fullName>
    </recommendedName>
    <domain>
        <recommendedName>
            <fullName evidence="21">3-dehydroquinate synthase</fullName>
            <shortName evidence="21">DHQS</shortName>
            <ecNumber evidence="21">4.2.3.4</ecNumber>
        </recommendedName>
    </domain>
    <domain>
        <recommendedName>
            <fullName evidence="21">3-phosphoshikimate 1-carboxyvinyltransferase</fullName>
            <ecNumber evidence="21">2.5.1.19</ecNumber>
        </recommendedName>
        <alternativeName>
            <fullName evidence="21">5-enolpyruvylshikimate-3-phosphate synthase</fullName>
            <shortName evidence="21">EPSP synthase</shortName>
            <shortName evidence="21">EPSPS</shortName>
        </alternativeName>
    </domain>
    <domain>
        <recommendedName>
            <fullName evidence="21">Shikimate kinase</fullName>
            <shortName evidence="21">SK</shortName>
            <ecNumber evidence="21">2.7.1.71</ecNumber>
        </recommendedName>
    </domain>
    <domain>
        <recommendedName>
            <fullName evidence="21">3-dehydroquinate dehydratase</fullName>
            <shortName evidence="21">3-dehydroquinase</shortName>
            <ecNumber evidence="21">4.2.1.10</ecNumber>
        </recommendedName>
    </domain>
    <domain>
        <recommendedName>
            <fullName evidence="21">Shikimate dehydrogenase</fullName>
            <ecNumber evidence="21">1.1.1.25</ecNumber>
        </recommendedName>
    </domain>
</protein>
<dbReference type="InterPro" id="IPR031322">
    <property type="entry name" value="Shikimate/glucono_kinase"/>
</dbReference>
<dbReference type="InterPro" id="IPR036291">
    <property type="entry name" value="NAD(P)-bd_dom_sf"/>
</dbReference>
<evidence type="ECO:0000256" key="10">
    <source>
        <dbReference type="ARBA" id="ARBA00022741"/>
    </source>
</evidence>
<feature type="active site" description="Proton acceptor; for 3-dehydroquinate dehydratase activity" evidence="21">
    <location>
        <position position="1178"/>
    </location>
</feature>
<sequence>MVKENELEKVEILGSKTIHVGYKISSHICEEIVSKEASSTYVIITDTNLVKAGHLDTFSAGIKASIEKHRPQSRLLTYVVSPGESNKNRRTKAAIEDFLLSKGCTRDTFIIAMGGGVIGDMIGFVAASFMRGVRFVQVPTTLLAMVDSSIGGKTAIDTPLGKNFIGAFWQPRYVFADISFLETLPEREFINGMAEVIKTAAIWNEDEFTRLEKNTKQFLQVVTNRKANGHVDLSPILDHIFKLVLESIKVKAEVVTLDEREGGLRNLLNWGHSIGHAYEAILTPQALHGECVSIGSIKEAELSRYLGILSPVAVARLSKVFSGYGLPVSMDDKLLQSRINGKVCPVDILLKKMAIDKKNDGSKKKVVLLERIGKCHEPKASYVNDEDLRVILTDNVFVHPFTKPPKEFEVTPPGSKSISNRALILAALGKGQCKIKNLLHSDDTQYMLAAVAALKGAHISWEDNGDTVVLNGNGGKLLATEDELYLGNAGTASRFLTSVAALVDTNGSVDTITLTGNKRMQERPNGPLIEALRSNGSQIKCLNNEGSLPVVVKCGQGLKGGRIELSATISSQYVSSILMCAPYAKEPVTLALVGGKPISQLYVDMTIQMMAAFGIKVTKSKTEEYTYHIPQGQYKNPSEYVVESDASSATYPLAFAALTGTKCTIPNIGSSSLQGDARFATDVLRPMGCKVIQTETATTVQGPPLGQLVPLPHVDMEPMTDAFLTATVVAAVADGSKSKQTTKITGIANQRVKECNRIEAMITQLAKFGVTATELDDGIEIHGVDYKQLKVPQAPGVYSYDDHRVAMSFSLLAGLCPEPAIIQERHCTAKTWPGWWDVLHTELNTALDGDEPASISQSSSKSVVPAKNGNKSIVLIGMRAAGKTTMSGIISEVNGMEFVDLDSLFEEQFGDIKKFIQANSWADFRKKELEVATAAFKKYAEGHVISTGGGIVETPAARDLLKSYIKSGGIVLHLHRNIEETINFLSEKDTSRPAYAEEIVEVWKRREPLYNECSNYYFFSPHCSTTKEFNTLKKSMGHFISEITGESDPVPNKRSYFVCLTFPTLKDEKVLPNIEAITSGSNAVELRVDLLQSYEPHFVAEQIALLRNHTELPIIFTIRTQSQGGSFPDDEVSNIEELILLAYKMGIAYLDLELSLPEGLLDTIASKRRFTKIIGSHHDFSGEFKWTNAEWENKYQLDMNIDVDIVKFVGTATSFNDNFELESFRSKHTEKPLIAINMGEKGKLARIVNPILTPVTHPLLPNASAPGQLSVKQIHQSLSEIGDLPSKKFYIVGEPISHSRSPALHNTGYKELGLPHEMLRFETSDAAKIHKELLSDPNFGGAAITIPLKIDMLKYVDELSDSGKVIGAINTIYPVGKGKFAGTNTDWLGIVNSFIRNSAPAKISSGNGLIIGGGGTSRAALYALHSMGCKKIYMLNRTASKLLDIKKDFPASYNVEVLESLEQIEAVSDVKLAVCTVPGNLEIDSGLLTKIKAVLAKGGKESFLIEAAYKPLVTAVMKLAKVEFHWNVIPGREMLVNQGVVQFGLFTGFDAPYKPIYDAVVSDN</sequence>
<feature type="binding site" evidence="21">
    <location>
        <position position="288"/>
    </location>
    <ligand>
        <name>7-phospho-2-dehydro-3-deoxy-D-arabino-heptonate</name>
        <dbReference type="ChEBI" id="CHEBI:58394"/>
    </ligand>
</feature>
<keyword evidence="11 21" id="KW-0418">Kinase</keyword>
<dbReference type="GO" id="GO:0009423">
    <property type="term" value="P:chorismate biosynthetic process"/>
    <property type="evidence" value="ECO:0007669"/>
    <property type="project" value="UniProtKB-UniRule"/>
</dbReference>
<dbReference type="HAMAP" id="MF_03143">
    <property type="entry name" value="Pentafunct_AroM"/>
    <property type="match status" value="1"/>
</dbReference>
<comment type="pathway">
    <text evidence="21 22">Metabolic intermediate biosynthesis; chorismate biosynthesis; chorismate from D-erythrose 4-phosphate and phosphoenolpyruvate: step 2/7.</text>
</comment>
<comment type="subunit">
    <text evidence="21 22">Homodimer.</text>
</comment>
<feature type="binding site" evidence="21">
    <location>
        <position position="191"/>
    </location>
    <ligand>
        <name>NAD(+)</name>
        <dbReference type="ChEBI" id="CHEBI:57540"/>
    </ligand>
</feature>
<dbReference type="SUPFAM" id="SSF55205">
    <property type="entry name" value="EPT/RTPC-like"/>
    <property type="match status" value="1"/>
</dbReference>
<comment type="similarity">
    <text evidence="3">In the 2nd section; belongs to the type-I 3-dehydroquinase family.</text>
</comment>
<evidence type="ECO:0000313" key="30">
    <source>
        <dbReference type="Proteomes" id="UP001165063"/>
    </source>
</evidence>
<dbReference type="GO" id="GO:0004765">
    <property type="term" value="F:shikimate kinase activity"/>
    <property type="evidence" value="ECO:0007669"/>
    <property type="project" value="UniProtKB-UniRule"/>
</dbReference>
<feature type="domain" description="Enolpyruvate transferase" evidence="23">
    <location>
        <begin position="409"/>
        <end position="839"/>
    </location>
</feature>
<dbReference type="Pfam" id="PF08501">
    <property type="entry name" value="Shikimate_dh_N"/>
    <property type="match status" value="1"/>
</dbReference>
<dbReference type="PANTHER" id="PTHR21090">
    <property type="entry name" value="AROM/DEHYDROQUINATE SYNTHASE"/>
    <property type="match status" value="1"/>
</dbReference>
<comment type="pathway">
    <text evidence="21 22">Metabolic intermediate biosynthesis; chorismate biosynthesis; chorismate from D-erythrose 4-phosphate and phosphoenolpyruvate: step 3/7.</text>
</comment>
<keyword evidence="14 21" id="KW-0521">NADP</keyword>
<dbReference type="Gene3D" id="3.40.50.1970">
    <property type="match status" value="1"/>
</dbReference>
<dbReference type="FunFam" id="3.40.50.300:FF:001256">
    <property type="entry name" value="Pentafunctional AROM polypeptide"/>
    <property type="match status" value="1"/>
</dbReference>
<reference evidence="29" key="1">
    <citation type="submission" date="2023-04" db="EMBL/GenBank/DDBJ databases">
        <title>Ambrosiozyma monospora NBRC 1965.</title>
        <authorList>
            <person name="Ichikawa N."/>
            <person name="Sato H."/>
            <person name="Tonouchi N."/>
        </authorList>
    </citation>
    <scope>NUCLEOTIDE SEQUENCE</scope>
    <source>
        <strain evidence="29">NBRC 1965</strain>
    </source>
</reference>
<dbReference type="InterPro" id="IPR016037">
    <property type="entry name" value="DHQ_synth_AroB"/>
</dbReference>
<dbReference type="InterPro" id="IPR046346">
    <property type="entry name" value="Aminoacid_DH-like_N_sf"/>
</dbReference>
<comment type="similarity">
    <text evidence="21 22">In the 2nd section; belongs to the EPSP synthase family.</text>
</comment>
<dbReference type="Pfam" id="PF00275">
    <property type="entry name" value="EPSP_synthase"/>
    <property type="match status" value="1"/>
</dbReference>
<dbReference type="InterPro" id="IPR036968">
    <property type="entry name" value="Enolpyruvate_Tfrase_sf"/>
</dbReference>
<comment type="similarity">
    <text evidence="21 22">In the C-terminal section; belongs to the shikimate dehydrogenase family.</text>
</comment>
<comment type="similarity">
    <text evidence="21 22">In the 4th section; belongs to the type-I 3-dehydroquinase family.</text>
</comment>
<dbReference type="CDD" id="cd00464">
    <property type="entry name" value="SK"/>
    <property type="match status" value="1"/>
</dbReference>
<evidence type="ECO:0000259" key="24">
    <source>
        <dbReference type="Pfam" id="PF01488"/>
    </source>
</evidence>
<keyword evidence="16 21" id="KW-0057">Aromatic amino acid biosynthesis</keyword>
<dbReference type="InterPro" id="IPR056179">
    <property type="entry name" value="DHQS_C"/>
</dbReference>
<feature type="binding site" evidence="21">
    <location>
        <begin position="140"/>
        <end position="141"/>
    </location>
    <ligand>
        <name>NAD(+)</name>
        <dbReference type="ChEBI" id="CHEBI:57540"/>
    </ligand>
</feature>
<dbReference type="CDD" id="cd00502">
    <property type="entry name" value="DHQase_I"/>
    <property type="match status" value="1"/>
</dbReference>
<evidence type="ECO:0000259" key="23">
    <source>
        <dbReference type="Pfam" id="PF00275"/>
    </source>
</evidence>
<dbReference type="GO" id="GO:0003855">
    <property type="term" value="F:3-dehydroquinate dehydratase activity"/>
    <property type="evidence" value="ECO:0007669"/>
    <property type="project" value="UniProtKB-UniRule"/>
</dbReference>
<dbReference type="SUPFAM" id="SSF53223">
    <property type="entry name" value="Aminoacid dehydrogenase-like, N-terminal domain"/>
    <property type="match status" value="1"/>
</dbReference>
<proteinExistence type="inferred from homology"/>
<keyword evidence="12 21" id="KW-0862">Zinc</keyword>
<dbReference type="InterPro" id="IPR006151">
    <property type="entry name" value="Shikm_DH/Glu-tRNA_Rdtase"/>
</dbReference>
<dbReference type="InterPro" id="IPR013785">
    <property type="entry name" value="Aldolase_TIM"/>
</dbReference>
<dbReference type="FunFam" id="1.20.1090.10:FF:000007">
    <property type="entry name" value="Pentafunctional AROM polypeptide"/>
    <property type="match status" value="1"/>
</dbReference>
<feature type="binding site" evidence="21">
    <location>
        <position position="288"/>
    </location>
    <ligand>
        <name>Zn(2+)</name>
        <dbReference type="ChEBI" id="CHEBI:29105"/>
        <note>catalytic</note>
    </ligand>
</feature>
<evidence type="ECO:0000313" key="29">
    <source>
        <dbReference type="EMBL" id="GMG20271.1"/>
    </source>
</evidence>
<evidence type="ECO:0000256" key="20">
    <source>
        <dbReference type="ARBA" id="ARBA00054455"/>
    </source>
</evidence>
<comment type="similarity">
    <text evidence="21 22">In the 3rd section; belongs to the shikimate kinase family.</text>
</comment>
<dbReference type="Gene3D" id="3.40.50.10860">
    <property type="entry name" value="Leucine Dehydrogenase, chain A, domain 1"/>
    <property type="match status" value="1"/>
</dbReference>
<dbReference type="FunFam" id="3.65.10.10:FF:000007">
    <property type="entry name" value="Pentafunctional AROM polypeptide"/>
    <property type="match status" value="1"/>
</dbReference>
<dbReference type="CDD" id="cd01556">
    <property type="entry name" value="EPSP_synthase"/>
    <property type="match status" value="1"/>
</dbReference>
<dbReference type="GO" id="GO:0003866">
    <property type="term" value="F:3-phosphoshikimate 1-carboxyvinyltransferase activity"/>
    <property type="evidence" value="ECO:0007669"/>
    <property type="project" value="UniProtKB-UniRule"/>
</dbReference>
<name>A0A9W6YMD4_AMBMO</name>
<feature type="active site" description="Proton acceptor; for 3-dehydroquinate synthase activity" evidence="21">
    <location>
        <position position="276"/>
    </location>
</feature>
<feature type="active site" description="For EPSP synthase activity" evidence="21">
    <location>
        <position position="827"/>
    </location>
</feature>
<feature type="active site" description="Proton acceptor; for 3-dehydroquinate synthase activity" evidence="21">
    <location>
        <position position="261"/>
    </location>
</feature>
<dbReference type="Gene3D" id="3.20.20.70">
    <property type="entry name" value="Aldolase class I"/>
    <property type="match status" value="1"/>
</dbReference>
<comment type="catalytic activity">
    <reaction evidence="21 22">
        <text>shikimate + NADP(+) = 3-dehydroshikimate + NADPH + H(+)</text>
        <dbReference type="Rhea" id="RHEA:17737"/>
        <dbReference type="ChEBI" id="CHEBI:15378"/>
        <dbReference type="ChEBI" id="CHEBI:16630"/>
        <dbReference type="ChEBI" id="CHEBI:36208"/>
        <dbReference type="ChEBI" id="CHEBI:57783"/>
        <dbReference type="ChEBI" id="CHEBI:58349"/>
        <dbReference type="EC" id="1.1.1.25"/>
    </reaction>
</comment>
<dbReference type="FunFam" id="3.20.20.70:FF:000135">
    <property type="entry name" value="Pentafunctional AROM polypeptide"/>
    <property type="match status" value="1"/>
</dbReference>
<dbReference type="NCBIfam" id="TIGR01357">
    <property type="entry name" value="aroB"/>
    <property type="match status" value="1"/>
</dbReference>
<evidence type="ECO:0000256" key="9">
    <source>
        <dbReference type="ARBA" id="ARBA00022723"/>
    </source>
</evidence>
<comment type="function">
    <text evidence="20 21 22">The AROM polypeptide catalyzes 5 consecutive enzymatic reactions in prechorismate polyaromatic amino acid biosynthesis.</text>
</comment>
<evidence type="ECO:0000256" key="1">
    <source>
        <dbReference type="ARBA" id="ARBA00004496"/>
    </source>
</evidence>
<feature type="binding site" evidence="21">
    <location>
        <begin position="195"/>
        <end position="198"/>
    </location>
    <ligand>
        <name>7-phospho-2-dehydro-3-deoxy-D-arabino-heptonate</name>
        <dbReference type="ChEBI" id="CHEBI:58394"/>
    </ligand>
</feature>
<dbReference type="PROSITE" id="PS00885">
    <property type="entry name" value="EPSP_SYNTHASE_2"/>
    <property type="match status" value="1"/>
</dbReference>
<evidence type="ECO:0000256" key="12">
    <source>
        <dbReference type="ARBA" id="ARBA00022833"/>
    </source>
</evidence>
<feature type="binding site" evidence="21">
    <location>
        <position position="131"/>
    </location>
    <ligand>
        <name>7-phospho-2-dehydro-3-deoxy-D-arabino-heptonate</name>
        <dbReference type="ChEBI" id="CHEBI:58394"/>
    </ligand>
</feature>
<dbReference type="InterPro" id="IPR010110">
    <property type="entry name" value="Shikimate_DH_AroM-type"/>
</dbReference>
<evidence type="ECO:0000256" key="3">
    <source>
        <dbReference type="ARBA" id="ARBA00006477"/>
    </source>
</evidence>
<evidence type="ECO:0000256" key="16">
    <source>
        <dbReference type="ARBA" id="ARBA00023141"/>
    </source>
</evidence>
<feature type="domain" description="Shikimate dehydrogenase substrate binding N-terminal" evidence="26">
    <location>
        <begin position="1291"/>
        <end position="1372"/>
    </location>
</feature>
<feature type="active site" description="Schiff-base intermediate with substrate; for 3-dehydroquinate dehydratase activity" evidence="21">
    <location>
        <position position="1207"/>
    </location>
</feature>
<feature type="binding site" evidence="21">
    <location>
        <position position="272"/>
    </location>
    <ligand>
        <name>Zn(2+)</name>
        <dbReference type="ChEBI" id="CHEBI:29105"/>
        <note>catalytic</note>
    </ligand>
</feature>
<evidence type="ECO:0000256" key="22">
    <source>
        <dbReference type="PIRNR" id="PIRNR000514"/>
    </source>
</evidence>
<dbReference type="GO" id="GO:0005737">
    <property type="term" value="C:cytoplasm"/>
    <property type="evidence" value="ECO:0007669"/>
    <property type="project" value="UniProtKB-SubCell"/>
</dbReference>
<feature type="region of interest" description="3-dehydroquinate synthase" evidence="21">
    <location>
        <begin position="1"/>
        <end position="385"/>
    </location>
</feature>
<evidence type="ECO:0000256" key="2">
    <source>
        <dbReference type="ARBA" id="ARBA00004811"/>
    </source>
</evidence>
<evidence type="ECO:0000256" key="11">
    <source>
        <dbReference type="ARBA" id="ARBA00022777"/>
    </source>
</evidence>
<feature type="binding site" evidence="21">
    <location>
        <position position="357"/>
    </location>
    <ligand>
        <name>7-phospho-2-dehydro-3-deoxy-D-arabino-heptonate</name>
        <dbReference type="ChEBI" id="CHEBI:58394"/>
    </ligand>
</feature>
<dbReference type="SUPFAM" id="SSF51569">
    <property type="entry name" value="Aldolase"/>
    <property type="match status" value="1"/>
</dbReference>
<dbReference type="InterPro" id="IPR006264">
    <property type="entry name" value="EPSP_synthase"/>
</dbReference>
<dbReference type="CDD" id="cd01065">
    <property type="entry name" value="NAD_bind_Shikimate_DH"/>
    <property type="match status" value="1"/>
</dbReference>
<evidence type="ECO:0000256" key="14">
    <source>
        <dbReference type="ARBA" id="ARBA00022857"/>
    </source>
</evidence>
<comment type="pathway">
    <text evidence="2 21 22">Metabolic intermediate biosynthesis; chorismate biosynthesis; chorismate from D-erythrose 4-phosphate and phosphoenolpyruvate: step 6/7.</text>
</comment>
<feature type="domain" description="SDH C-terminal" evidence="27">
    <location>
        <begin position="1531"/>
        <end position="1560"/>
    </location>
</feature>
<keyword evidence="15 21" id="KW-0560">Oxidoreductase</keyword>
<dbReference type="GO" id="GO:0005524">
    <property type="term" value="F:ATP binding"/>
    <property type="evidence" value="ECO:0007669"/>
    <property type="project" value="UniProtKB-UniRule"/>
</dbReference>
<dbReference type="InterPro" id="IPR023193">
    <property type="entry name" value="EPSP_synthase_CS"/>
</dbReference>
<feature type="binding site" evidence="21">
    <location>
        <position position="147"/>
    </location>
    <ligand>
        <name>7-phospho-2-dehydro-3-deoxy-D-arabino-heptonate</name>
        <dbReference type="ChEBI" id="CHEBI:58394"/>
    </ligand>
</feature>
<dbReference type="OrthoDB" id="197068at2759"/>
<dbReference type="InterPro" id="IPR013708">
    <property type="entry name" value="Shikimate_DH-bd_N"/>
</dbReference>
<comment type="pathway">
    <text evidence="21 22">Metabolic intermediate biosynthesis; chorismate biosynthesis; chorismate from D-erythrose 4-phosphate and phosphoenolpyruvate: step 5/7.</text>
</comment>
<comment type="similarity">
    <text evidence="21">In the N-terminal section; belongs to the sugar phosphate cyclases superfamily. Dehydroquinate synthase family.</text>
</comment>
<dbReference type="NCBIfam" id="TIGR01093">
    <property type="entry name" value="aroD"/>
    <property type="match status" value="1"/>
</dbReference>
<dbReference type="GO" id="GO:0008652">
    <property type="term" value="P:amino acid biosynthetic process"/>
    <property type="evidence" value="ECO:0007669"/>
    <property type="project" value="UniProtKB-KW"/>
</dbReference>
<dbReference type="InterPro" id="IPR030960">
    <property type="entry name" value="DHQS/DOIS_N"/>
</dbReference>
<feature type="binding site" evidence="21">
    <location>
        <begin position="180"/>
        <end position="183"/>
    </location>
    <ligand>
        <name>NAD(+)</name>
        <dbReference type="ChEBI" id="CHEBI:57540"/>
    </ligand>
</feature>
<dbReference type="Pfam" id="PF01488">
    <property type="entry name" value="Shikimate_DH"/>
    <property type="match status" value="1"/>
</dbReference>
<comment type="similarity">
    <text evidence="22">In the N-terminal section; belongs to the dehydroquinate synthase family.</text>
</comment>
<feature type="binding site" evidence="21">
    <location>
        <begin position="84"/>
        <end position="87"/>
    </location>
    <ligand>
        <name>NAD(+)</name>
        <dbReference type="ChEBI" id="CHEBI:57540"/>
    </ligand>
</feature>
<comment type="caution">
    <text evidence="21">Lacks conserved residue(s) required for the propagation of feature annotation.</text>
</comment>
<comment type="catalytic activity">
    <reaction evidence="21 22">
        <text>3-dehydroquinate = 3-dehydroshikimate + H2O</text>
        <dbReference type="Rhea" id="RHEA:21096"/>
        <dbReference type="ChEBI" id="CHEBI:15377"/>
        <dbReference type="ChEBI" id="CHEBI:16630"/>
        <dbReference type="ChEBI" id="CHEBI:32364"/>
        <dbReference type="EC" id="4.2.1.10"/>
    </reaction>
</comment>
<dbReference type="GO" id="GO:0046872">
    <property type="term" value="F:metal ion binding"/>
    <property type="evidence" value="ECO:0007669"/>
    <property type="project" value="UniProtKB-UniRule"/>
</dbReference>
<feature type="binding site" evidence="21">
    <location>
        <position position="163"/>
    </location>
    <ligand>
        <name>7-phospho-2-dehydro-3-deoxy-D-arabino-heptonate</name>
        <dbReference type="ChEBI" id="CHEBI:58394"/>
    </ligand>
</feature>
<comment type="catalytic activity">
    <reaction evidence="21 22">
        <text>shikimate + ATP = 3-phosphoshikimate + ADP + H(+)</text>
        <dbReference type="Rhea" id="RHEA:13121"/>
        <dbReference type="ChEBI" id="CHEBI:15378"/>
        <dbReference type="ChEBI" id="CHEBI:30616"/>
        <dbReference type="ChEBI" id="CHEBI:36208"/>
        <dbReference type="ChEBI" id="CHEBI:145989"/>
        <dbReference type="ChEBI" id="CHEBI:456216"/>
        <dbReference type="EC" id="2.7.1.71"/>
    </reaction>
</comment>
<comment type="caution">
    <text evidence="29">The sequence shown here is derived from an EMBL/GenBank/DDBJ whole genome shotgun (WGS) entry which is preliminary data.</text>
</comment>
<dbReference type="InterPro" id="IPR001986">
    <property type="entry name" value="Enolpyruvate_Tfrase_dom"/>
</dbReference>
<dbReference type="PIRSF" id="PIRSF000514">
    <property type="entry name" value="Pentafunct_AroM"/>
    <property type="match status" value="1"/>
</dbReference>
<comment type="catalytic activity">
    <reaction evidence="21 22">
        <text>7-phospho-2-dehydro-3-deoxy-D-arabino-heptonate = 3-dehydroquinate + phosphate</text>
        <dbReference type="Rhea" id="RHEA:21968"/>
        <dbReference type="ChEBI" id="CHEBI:32364"/>
        <dbReference type="ChEBI" id="CHEBI:43474"/>
        <dbReference type="ChEBI" id="CHEBI:58394"/>
        <dbReference type="EC" id="4.2.3.4"/>
    </reaction>
</comment>
<dbReference type="PRINTS" id="PR01100">
    <property type="entry name" value="SHIKIMTKNASE"/>
</dbReference>
<feature type="binding site" evidence="21">
    <location>
        <position position="251"/>
    </location>
    <ligand>
        <name>7-phospho-2-dehydro-3-deoxy-D-arabino-heptonate</name>
        <dbReference type="ChEBI" id="CHEBI:58394"/>
    </ligand>
</feature>
<evidence type="ECO:0000256" key="6">
    <source>
        <dbReference type="ARBA" id="ARBA00022490"/>
    </source>
</evidence>
<feature type="binding site" evidence="21">
    <location>
        <begin position="265"/>
        <end position="269"/>
    </location>
    <ligand>
        <name>7-phospho-2-dehydro-3-deoxy-D-arabino-heptonate</name>
        <dbReference type="ChEBI" id="CHEBI:58394"/>
    </ligand>
</feature>
<dbReference type="Gene3D" id="1.20.1090.10">
    <property type="entry name" value="Dehydroquinate synthase-like - alpha domain"/>
    <property type="match status" value="1"/>
</dbReference>
<dbReference type="EC" id="2.5.1.19" evidence="21"/>
<comment type="cofactor">
    <cofactor evidence="21 22">
        <name>Zn(2+)</name>
        <dbReference type="ChEBI" id="CHEBI:29105"/>
    </cofactor>
    <text evidence="21 22">Binds 2 Zn(2+) ions per subunit.</text>
</comment>
<keyword evidence="13 21" id="KW-0067">ATP-binding</keyword>
<comment type="catalytic activity">
    <reaction evidence="19">
        <text>3-phosphoshikimate + phosphoenolpyruvate = 5-O-(1-carboxyvinyl)-3-phosphoshikimate + phosphate</text>
        <dbReference type="Rhea" id="RHEA:21256"/>
        <dbReference type="ChEBI" id="CHEBI:43474"/>
        <dbReference type="ChEBI" id="CHEBI:57701"/>
        <dbReference type="ChEBI" id="CHEBI:58702"/>
        <dbReference type="ChEBI" id="CHEBI:145989"/>
        <dbReference type="EC" id="2.5.1.19"/>
    </reaction>
    <physiologicalReaction direction="left-to-right" evidence="19">
        <dbReference type="Rhea" id="RHEA:21257"/>
    </physiologicalReaction>
</comment>
<evidence type="ECO:0000256" key="8">
    <source>
        <dbReference type="ARBA" id="ARBA00022679"/>
    </source>
</evidence>
<dbReference type="GO" id="GO:0004764">
    <property type="term" value="F:shikimate 3-dehydrogenase (NADP+) activity"/>
    <property type="evidence" value="ECO:0007669"/>
    <property type="project" value="UniProtKB-UniRule"/>
</dbReference>
<dbReference type="Pfam" id="PF01202">
    <property type="entry name" value="SKI"/>
    <property type="match status" value="1"/>
</dbReference>
<dbReference type="PROSITE" id="PS01028">
    <property type="entry name" value="DEHYDROQUINASE_I"/>
    <property type="match status" value="1"/>
</dbReference>
<keyword evidence="6 21" id="KW-0963">Cytoplasm</keyword>
<evidence type="ECO:0000256" key="15">
    <source>
        <dbReference type="ARBA" id="ARBA00023002"/>
    </source>
</evidence>
<dbReference type="HAMAP" id="MF_00210">
    <property type="entry name" value="EPSP_synth"/>
    <property type="match status" value="1"/>
</dbReference>
<dbReference type="InterPro" id="IPR000623">
    <property type="entry name" value="Shikimate_kinase/TSH1"/>
</dbReference>
<dbReference type="EC" id="4.2.1.10" evidence="21"/>
<dbReference type="Proteomes" id="UP001165063">
    <property type="component" value="Unassembled WGS sequence"/>
</dbReference>
<keyword evidence="9 21" id="KW-0479">Metal-binding</keyword>
<organism evidence="29 30">
    <name type="scientific">Ambrosiozyma monospora</name>
    <name type="common">Yeast</name>
    <name type="synonym">Endomycopsis monosporus</name>
    <dbReference type="NCBI Taxonomy" id="43982"/>
    <lineage>
        <taxon>Eukaryota</taxon>
        <taxon>Fungi</taxon>
        <taxon>Dikarya</taxon>
        <taxon>Ascomycota</taxon>
        <taxon>Saccharomycotina</taxon>
        <taxon>Pichiomycetes</taxon>
        <taxon>Pichiales</taxon>
        <taxon>Pichiaceae</taxon>
        <taxon>Ambrosiozyma</taxon>
    </lineage>
</organism>
<dbReference type="InterPro" id="IPR041121">
    <property type="entry name" value="SDH_C"/>
</dbReference>
<evidence type="ECO:0000256" key="4">
    <source>
        <dbReference type="ARBA" id="ARBA00009349"/>
    </source>
</evidence>
<dbReference type="Pfam" id="PF01487">
    <property type="entry name" value="DHquinase_I"/>
    <property type="match status" value="1"/>
</dbReference>
<feature type="domain" description="3-dehydroquinate synthase C-terminal" evidence="28">
    <location>
        <begin position="192"/>
        <end position="358"/>
    </location>
</feature>
<dbReference type="Gene3D" id="3.40.50.300">
    <property type="entry name" value="P-loop containing nucleotide triphosphate hydrolases"/>
    <property type="match status" value="1"/>
</dbReference>
<dbReference type="FunFam" id="3.40.50.1970:FF:000007">
    <property type="entry name" value="Pentafunctional AROM polypeptide"/>
    <property type="match status" value="1"/>
</dbReference>
<dbReference type="CDD" id="cd08195">
    <property type="entry name" value="DHQS"/>
    <property type="match status" value="1"/>
</dbReference>
<feature type="binding site" evidence="21">
    <location>
        <position position="195"/>
    </location>
    <ligand>
        <name>Zn(2+)</name>
        <dbReference type="ChEBI" id="CHEBI:29105"/>
        <note>catalytic</note>
    </ligand>
</feature>
<feature type="binding site" evidence="21">
    <location>
        <position position="162"/>
    </location>
    <ligand>
        <name>NAD(+)</name>
        <dbReference type="ChEBI" id="CHEBI:57540"/>
    </ligand>
</feature>
<dbReference type="EC" id="2.7.1.71" evidence="21"/>
<keyword evidence="10 21" id="KW-0547">Nucleotide-binding</keyword>
<dbReference type="Gene3D" id="3.65.10.10">
    <property type="entry name" value="Enolpyruvate transferase domain"/>
    <property type="match status" value="2"/>
</dbReference>
<evidence type="ECO:0000256" key="7">
    <source>
        <dbReference type="ARBA" id="ARBA00022605"/>
    </source>
</evidence>
<evidence type="ECO:0000256" key="19">
    <source>
        <dbReference type="ARBA" id="ARBA00044633"/>
    </source>
</evidence>
<dbReference type="InterPro" id="IPR027417">
    <property type="entry name" value="P-loop_NTPase"/>
</dbReference>
<dbReference type="HAMAP" id="MF_00109">
    <property type="entry name" value="Shikimate_kinase"/>
    <property type="match status" value="1"/>
</dbReference>
<dbReference type="FunFam" id="3.65.10.10:FF:000008">
    <property type="entry name" value="Pentafunctional AROM polypeptide"/>
    <property type="match status" value="1"/>
</dbReference>
<keyword evidence="8 21" id="KW-0808">Transferase</keyword>
<dbReference type="Pfam" id="PF24621">
    <property type="entry name" value="DHQS_C"/>
    <property type="match status" value="1"/>
</dbReference>
<dbReference type="InterPro" id="IPR018508">
    <property type="entry name" value="3-dehydroquinate_DH_AS"/>
</dbReference>
<dbReference type="EC" id="1.1.1.25" evidence="21"/>
<dbReference type="SUPFAM" id="SSF52540">
    <property type="entry name" value="P-loop containing nucleoside triphosphate hydrolases"/>
    <property type="match status" value="1"/>
</dbReference>
<keyword evidence="7 21" id="KW-0028">Amino-acid biosynthesis</keyword>
<keyword evidence="17 21" id="KW-0456">Lyase</keyword>
<feature type="domain" description="3-dehydroquinate synthase N-terminal" evidence="25">
    <location>
        <begin position="78"/>
        <end position="190"/>
    </location>
</feature>
<dbReference type="InterPro" id="IPR001381">
    <property type="entry name" value="DHquinase_I"/>
</dbReference>
<accession>A0A9W6YMD4</accession>
<dbReference type="Gene3D" id="3.40.50.720">
    <property type="entry name" value="NAD(P)-binding Rossmann-like Domain"/>
    <property type="match status" value="1"/>
</dbReference>
<comment type="similarity">
    <text evidence="4">In the N-terminal section; belongs to the shikimate kinase family.</text>
</comment>
<dbReference type="PANTHER" id="PTHR21090:SF5">
    <property type="entry name" value="PENTAFUNCTIONAL AROM POLYPEPTIDE"/>
    <property type="match status" value="1"/>
</dbReference>
<evidence type="ECO:0000256" key="21">
    <source>
        <dbReference type="HAMAP-Rule" id="MF_03143"/>
    </source>
</evidence>
<comment type="subcellular location">
    <subcellularLocation>
        <location evidence="1 21 22">Cytoplasm</location>
    </subcellularLocation>
</comment>
<feature type="binding site" evidence="21">
    <location>
        <begin position="115"/>
        <end position="117"/>
    </location>
    <ligand>
        <name>NAD(+)</name>
        <dbReference type="ChEBI" id="CHEBI:57540"/>
    </ligand>
</feature>
<dbReference type="NCBIfam" id="TIGR01809">
    <property type="entry name" value="Shik-DH-AROM"/>
    <property type="match status" value="1"/>
</dbReference>
<dbReference type="GO" id="GO:0003856">
    <property type="term" value="F:3-dehydroquinate synthase activity"/>
    <property type="evidence" value="ECO:0007669"/>
    <property type="project" value="UniProtKB-UniRule"/>
</dbReference>
<dbReference type="InterPro" id="IPR013792">
    <property type="entry name" value="RNA3'P_cycl/enolpyr_Trfase_a/b"/>
</dbReference>
<dbReference type="NCBIfam" id="TIGR01356">
    <property type="entry name" value="aroA"/>
    <property type="match status" value="1"/>
</dbReference>
<evidence type="ECO:0000256" key="5">
    <source>
        <dbReference type="ARBA" id="ARBA00009948"/>
    </source>
</evidence>
<dbReference type="EMBL" id="BSXU01000329">
    <property type="protein sequence ID" value="GMG20271.1"/>
    <property type="molecule type" value="Genomic_DNA"/>
</dbReference>
<dbReference type="EC" id="4.2.3.4" evidence="21"/>